<dbReference type="EMBL" id="JACJIB010000001">
    <property type="protein sequence ID" value="MBA8911546.1"/>
    <property type="molecule type" value="Genomic_DNA"/>
</dbReference>
<sequence length="352" mass="39178">MFFSDLRNDQIRQMIDVEQVFSGYRVARGQLDARFAGSMSWKTVAGRTYLYRKLRGANRSLGPKSPETERIYESFQSGRTRQRDLVRGLADRLDEMSPVNRALGIGRIPMVGARLLRQLDGSGLLGRAIHVVGTHALYAYERMAGVRIDSGLVATGDVDLLLDARRKLKIAAPGLSNEGLLGLLRKADNSFTLMGRRSFRAVNRDGFMVDLIKPVSKNPFADIGHSCLGGDDDLHAVEIDGLSWLVNSPKDRVVVIDDRGYPLEMSVPDPRAFALHKAWLATREDREPAKRQRDEAQAKLVAGMVAERLPNRRFDADDLSALPVRIRRAAASLLPEMTNTEKVGSDALDPKW</sequence>
<organism evidence="2 3">
    <name type="scientific">Methylorubrum thiocyanatum</name>
    <dbReference type="NCBI Taxonomy" id="47958"/>
    <lineage>
        <taxon>Bacteria</taxon>
        <taxon>Pseudomonadati</taxon>
        <taxon>Pseudomonadota</taxon>
        <taxon>Alphaproteobacteria</taxon>
        <taxon>Hyphomicrobiales</taxon>
        <taxon>Methylobacteriaceae</taxon>
        <taxon>Methylorubrum</taxon>
    </lineage>
</organism>
<accession>A0AA40RYZ2</accession>
<reference evidence="2 3" key="1">
    <citation type="submission" date="2020-08" db="EMBL/GenBank/DDBJ databases">
        <title>Genomic Encyclopedia of Type Strains, Phase IV (KMG-IV): sequencing the most valuable type-strain genomes for metagenomic binning, comparative biology and taxonomic classification.</title>
        <authorList>
            <person name="Goeker M."/>
        </authorList>
    </citation>
    <scope>NUCLEOTIDE SEQUENCE [LARGE SCALE GENOMIC DNA]</scope>
    <source>
        <strain evidence="2 3">DSM 11490</strain>
    </source>
</reference>
<protein>
    <recommendedName>
        <fullName evidence="1">Nucleotidyltransferase-like domain-containing protein</fullName>
    </recommendedName>
</protein>
<dbReference type="InterPro" id="IPR058575">
    <property type="entry name" value="NTP_transf_8_dom"/>
</dbReference>
<evidence type="ECO:0000313" key="2">
    <source>
        <dbReference type="EMBL" id="MBA8911546.1"/>
    </source>
</evidence>
<evidence type="ECO:0000313" key="3">
    <source>
        <dbReference type="Proteomes" id="UP000543554"/>
    </source>
</evidence>
<dbReference type="Pfam" id="PF12281">
    <property type="entry name" value="NTP_transf_8"/>
    <property type="match status" value="1"/>
</dbReference>
<feature type="domain" description="Nucleotidyltransferase-like" evidence="1">
    <location>
        <begin position="113"/>
        <end position="317"/>
    </location>
</feature>
<gene>
    <name evidence="2" type="ORF">HNR51_000608</name>
</gene>
<dbReference type="AlphaFoldDB" id="A0AA40RYZ2"/>
<keyword evidence="3" id="KW-1185">Reference proteome</keyword>
<dbReference type="Proteomes" id="UP000543554">
    <property type="component" value="Unassembled WGS sequence"/>
</dbReference>
<dbReference type="RefSeq" id="WP_182553919.1">
    <property type="nucleotide sequence ID" value="NZ_BPRF01000002.1"/>
</dbReference>
<name>A0AA40RYZ2_9HYPH</name>
<evidence type="ECO:0000259" key="1">
    <source>
        <dbReference type="Pfam" id="PF12281"/>
    </source>
</evidence>
<comment type="caution">
    <text evidence="2">The sequence shown here is derived from an EMBL/GenBank/DDBJ whole genome shotgun (WGS) entry which is preliminary data.</text>
</comment>
<proteinExistence type="predicted"/>